<dbReference type="HOGENOM" id="CLU_017266_1_0_6"/>
<sequence>MDKTEFKNRRQQLINLMGAGSMAILPAAPMRIRNREVHYPYRQDSNFYYLTGFPEPEALAVIVPHREQGQYILFCREKDPEKETWHGRRVGLEGACEHYGADDAFPITDVDDIVPGLMESCRRLYYPMGYYQEFDEKIMEWMNQLRGRARAGVVAPKEMVTLDHVLHEMRLCKSAAEIEVIRTAAAVTIRAHKRAMQSCRPGLFEYQLEAEISHEFLQSGCRSPAYPAIVGGGKNACILHYTDNSEVLNEGDLVLIDAGAEWDYYAADITRTFPVNGHFTKPQQLIYELVLKAQRAAIDKIYPGYHWNEPYEAAVEVVTKGLIEFGLLVGKLDVLIEEEAYKRFYMHRIGHWLGMDVHDPGEYKVDEVWRTLKPGMVMTVEPGIYIPAAEDIAREWWNIGVRIEDNILVTEGGHEILTADLPKTVAEIEALMAAREAF</sequence>
<dbReference type="Pfam" id="PF05195">
    <property type="entry name" value="AMP_N"/>
    <property type="match status" value="1"/>
</dbReference>
<dbReference type="STRING" id="40754.THII_0251"/>
<comment type="similarity">
    <text evidence="3 13">Belongs to the peptidase M24B family.</text>
</comment>
<keyword evidence="7" id="KW-0378">Hydrolase</keyword>
<dbReference type="Pfam" id="PF00557">
    <property type="entry name" value="Peptidase_M24"/>
    <property type="match status" value="1"/>
</dbReference>
<dbReference type="EMBL" id="AP014633">
    <property type="protein sequence ID" value="BAP54548.1"/>
    <property type="molecule type" value="Genomic_DNA"/>
</dbReference>
<proteinExistence type="inferred from homology"/>
<dbReference type="InterPro" id="IPR052433">
    <property type="entry name" value="X-Pro_dipept-like"/>
</dbReference>
<dbReference type="PANTHER" id="PTHR43226:SF4">
    <property type="entry name" value="XAA-PRO AMINOPEPTIDASE 3"/>
    <property type="match status" value="1"/>
</dbReference>
<feature type="transmembrane region" description="Helical" evidence="14">
    <location>
        <begin position="12"/>
        <end position="32"/>
    </location>
</feature>
<accession>A0A090AAL8</accession>
<dbReference type="GO" id="GO:0006508">
    <property type="term" value="P:proteolysis"/>
    <property type="evidence" value="ECO:0007669"/>
    <property type="project" value="UniProtKB-KW"/>
</dbReference>
<dbReference type="KEGG" id="tig:THII_0251"/>
<dbReference type="AlphaFoldDB" id="A0A090AAL8"/>
<dbReference type="InterPro" id="IPR029149">
    <property type="entry name" value="Creatin/AminoP/Spt16_N"/>
</dbReference>
<dbReference type="Proteomes" id="UP000031623">
    <property type="component" value="Chromosome"/>
</dbReference>
<dbReference type="GO" id="GO:0030145">
    <property type="term" value="F:manganese ion binding"/>
    <property type="evidence" value="ECO:0007669"/>
    <property type="project" value="InterPro"/>
</dbReference>
<keyword evidence="14" id="KW-1133">Transmembrane helix</keyword>
<keyword evidence="14" id="KW-0472">Membrane</keyword>
<keyword evidence="5" id="KW-0645">Protease</keyword>
<dbReference type="PANTHER" id="PTHR43226">
    <property type="entry name" value="XAA-PRO AMINOPEPTIDASE 3"/>
    <property type="match status" value="1"/>
</dbReference>
<dbReference type="SMART" id="SM01011">
    <property type="entry name" value="AMP_N"/>
    <property type="match status" value="1"/>
</dbReference>
<dbReference type="GO" id="GO:0005829">
    <property type="term" value="C:cytosol"/>
    <property type="evidence" value="ECO:0007669"/>
    <property type="project" value="TreeGrafter"/>
</dbReference>
<dbReference type="InterPro" id="IPR001131">
    <property type="entry name" value="Peptidase_M24B_aminopep-P_CS"/>
</dbReference>
<dbReference type="OrthoDB" id="9806388at2"/>
<keyword evidence="9" id="KW-0464">Manganese</keyword>
<evidence type="ECO:0000256" key="9">
    <source>
        <dbReference type="ARBA" id="ARBA00023211"/>
    </source>
</evidence>
<evidence type="ECO:0000256" key="12">
    <source>
        <dbReference type="ARBA" id="ARBA00081411"/>
    </source>
</evidence>
<dbReference type="InterPro" id="IPR000994">
    <property type="entry name" value="Pept_M24"/>
</dbReference>
<gene>
    <name evidence="16" type="ORF">THII_0251</name>
</gene>
<dbReference type="Gene3D" id="3.40.350.10">
    <property type="entry name" value="Creatinase/prolidase N-terminal domain"/>
    <property type="match status" value="1"/>
</dbReference>
<feature type="domain" description="Aminopeptidase P N-terminal" evidence="15">
    <location>
        <begin position="1"/>
        <end position="135"/>
    </location>
</feature>
<comment type="catalytic activity">
    <reaction evidence="1">
        <text>Release of any N-terminal amino acid, including proline, that is linked to proline, even from a dipeptide or tripeptide.</text>
        <dbReference type="EC" id="3.4.11.9"/>
    </reaction>
</comment>
<dbReference type="NCBIfam" id="NF008131">
    <property type="entry name" value="PRK10879.1"/>
    <property type="match status" value="1"/>
</dbReference>
<keyword evidence="8" id="KW-0482">Metalloprotease</keyword>
<dbReference type="Gene3D" id="3.90.230.10">
    <property type="entry name" value="Creatinase/methionine aminopeptidase superfamily"/>
    <property type="match status" value="1"/>
</dbReference>
<evidence type="ECO:0000259" key="15">
    <source>
        <dbReference type="SMART" id="SM01011"/>
    </source>
</evidence>
<dbReference type="PROSITE" id="PS00491">
    <property type="entry name" value="PROLINE_PEPTIDASE"/>
    <property type="match status" value="1"/>
</dbReference>
<evidence type="ECO:0000256" key="3">
    <source>
        <dbReference type="ARBA" id="ARBA00008766"/>
    </source>
</evidence>
<evidence type="ECO:0000256" key="11">
    <source>
        <dbReference type="ARBA" id="ARBA00075356"/>
    </source>
</evidence>
<dbReference type="SUPFAM" id="SSF55920">
    <property type="entry name" value="Creatinase/aminopeptidase"/>
    <property type="match status" value="1"/>
</dbReference>
<protein>
    <recommendedName>
        <fullName evidence="10">Xaa-Pro aminopeptidase</fullName>
        <ecNumber evidence="4">3.4.11.9</ecNumber>
    </recommendedName>
    <alternativeName>
        <fullName evidence="11">Aminopeptidase P II</fullName>
    </alternativeName>
    <alternativeName>
        <fullName evidence="12">X-Pro aminopeptidase</fullName>
    </alternativeName>
</protein>
<evidence type="ECO:0000256" key="5">
    <source>
        <dbReference type="ARBA" id="ARBA00022670"/>
    </source>
</evidence>
<evidence type="ECO:0000313" key="16">
    <source>
        <dbReference type="EMBL" id="BAP54548.1"/>
    </source>
</evidence>
<evidence type="ECO:0000256" key="2">
    <source>
        <dbReference type="ARBA" id="ARBA00001936"/>
    </source>
</evidence>
<evidence type="ECO:0000256" key="1">
    <source>
        <dbReference type="ARBA" id="ARBA00001424"/>
    </source>
</evidence>
<evidence type="ECO:0000256" key="10">
    <source>
        <dbReference type="ARBA" id="ARBA00069363"/>
    </source>
</evidence>
<evidence type="ECO:0000256" key="8">
    <source>
        <dbReference type="ARBA" id="ARBA00023049"/>
    </source>
</evidence>
<evidence type="ECO:0000256" key="13">
    <source>
        <dbReference type="RuleBase" id="RU000590"/>
    </source>
</evidence>
<dbReference type="InterPro" id="IPR036005">
    <property type="entry name" value="Creatinase/aminopeptidase-like"/>
</dbReference>
<evidence type="ECO:0000256" key="4">
    <source>
        <dbReference type="ARBA" id="ARBA00012574"/>
    </source>
</evidence>
<keyword evidence="6 13" id="KW-0479">Metal-binding</keyword>
<dbReference type="FunFam" id="3.90.230.10:FF:000002">
    <property type="entry name" value="Xaa-Pro aminopeptidase 3"/>
    <property type="match status" value="1"/>
</dbReference>
<evidence type="ECO:0000256" key="6">
    <source>
        <dbReference type="ARBA" id="ARBA00022723"/>
    </source>
</evidence>
<evidence type="ECO:0000256" key="14">
    <source>
        <dbReference type="SAM" id="Phobius"/>
    </source>
</evidence>
<reference evidence="16 17" key="1">
    <citation type="journal article" date="2014" name="ISME J.">
        <title>Ecophysiology of Thioploca ingrica as revealed by the complete genome sequence supplemented with proteomic evidence.</title>
        <authorList>
            <person name="Kojima H."/>
            <person name="Ogura Y."/>
            <person name="Yamamoto N."/>
            <person name="Togashi T."/>
            <person name="Mori H."/>
            <person name="Watanabe T."/>
            <person name="Nemoto F."/>
            <person name="Kurokawa K."/>
            <person name="Hayashi T."/>
            <person name="Fukui M."/>
        </authorList>
    </citation>
    <scope>NUCLEOTIDE SEQUENCE [LARGE SCALE GENOMIC DNA]</scope>
</reference>
<organism evidence="16 17">
    <name type="scientific">Thioploca ingrica</name>
    <dbReference type="NCBI Taxonomy" id="40754"/>
    <lineage>
        <taxon>Bacteria</taxon>
        <taxon>Pseudomonadati</taxon>
        <taxon>Pseudomonadota</taxon>
        <taxon>Gammaproteobacteria</taxon>
        <taxon>Thiotrichales</taxon>
        <taxon>Thiotrichaceae</taxon>
        <taxon>Thioploca</taxon>
    </lineage>
</organism>
<comment type="cofactor">
    <cofactor evidence="2">
        <name>Mn(2+)</name>
        <dbReference type="ChEBI" id="CHEBI:29035"/>
    </cofactor>
</comment>
<dbReference type="GO" id="GO:0070006">
    <property type="term" value="F:metalloaminopeptidase activity"/>
    <property type="evidence" value="ECO:0007669"/>
    <property type="project" value="InterPro"/>
</dbReference>
<evidence type="ECO:0000313" key="17">
    <source>
        <dbReference type="Proteomes" id="UP000031623"/>
    </source>
</evidence>
<keyword evidence="14" id="KW-0812">Transmembrane</keyword>
<dbReference type="EC" id="3.4.11.9" evidence="4"/>
<dbReference type="CDD" id="cd01087">
    <property type="entry name" value="Prolidase"/>
    <property type="match status" value="1"/>
</dbReference>
<evidence type="ECO:0000256" key="7">
    <source>
        <dbReference type="ARBA" id="ARBA00022801"/>
    </source>
</evidence>
<dbReference type="SUPFAM" id="SSF53092">
    <property type="entry name" value="Creatinase/prolidase N-terminal domain"/>
    <property type="match status" value="1"/>
</dbReference>
<dbReference type="InterPro" id="IPR007865">
    <property type="entry name" value="Aminopep_P_N"/>
</dbReference>
<name>A0A090AAL8_9GAMM</name>
<keyword evidence="17" id="KW-1185">Reference proteome</keyword>